<dbReference type="InterPro" id="IPR005225">
    <property type="entry name" value="Small_GTP-bd"/>
</dbReference>
<dbReference type="PROSITE" id="PS51421">
    <property type="entry name" value="RAS"/>
    <property type="match status" value="1"/>
</dbReference>
<keyword evidence="2" id="KW-0342">GTP-binding</keyword>
<dbReference type="EMBL" id="HBKP01016227">
    <property type="protein sequence ID" value="CAE2226957.1"/>
    <property type="molecule type" value="Transcribed_RNA"/>
</dbReference>
<dbReference type="GO" id="GO:0003924">
    <property type="term" value="F:GTPase activity"/>
    <property type="evidence" value="ECO:0007669"/>
    <property type="project" value="InterPro"/>
</dbReference>
<evidence type="ECO:0000256" key="1">
    <source>
        <dbReference type="ARBA" id="ARBA00022741"/>
    </source>
</evidence>
<keyword evidence="1" id="KW-0547">Nucleotide-binding</keyword>
<dbReference type="InterPro" id="IPR020849">
    <property type="entry name" value="Small_GTPase_Ras-type"/>
</dbReference>
<dbReference type="PANTHER" id="PTHR24070">
    <property type="entry name" value="RAS, DI-RAS, AND RHEB FAMILY MEMBERS OF SMALL GTPASE SUPERFAMILY"/>
    <property type="match status" value="1"/>
</dbReference>
<dbReference type="EMBL" id="HBKP01016228">
    <property type="protein sequence ID" value="CAE2226958.1"/>
    <property type="molecule type" value="Transcribed_RNA"/>
</dbReference>
<protein>
    <submittedName>
        <fullName evidence="3">Uncharacterized protein</fullName>
    </submittedName>
</protein>
<dbReference type="NCBIfam" id="TIGR00231">
    <property type="entry name" value="small_GTP"/>
    <property type="match status" value="1"/>
</dbReference>
<dbReference type="SUPFAM" id="SSF52540">
    <property type="entry name" value="P-loop containing nucleoside triphosphate hydrolases"/>
    <property type="match status" value="1"/>
</dbReference>
<dbReference type="AlphaFoldDB" id="A0A6U1VJI7"/>
<dbReference type="PRINTS" id="PR00449">
    <property type="entry name" value="RASTRNSFRMNG"/>
</dbReference>
<dbReference type="GO" id="GO:0005525">
    <property type="term" value="F:GTP binding"/>
    <property type="evidence" value="ECO:0007669"/>
    <property type="project" value="UniProtKB-KW"/>
</dbReference>
<evidence type="ECO:0000256" key="2">
    <source>
        <dbReference type="ARBA" id="ARBA00023134"/>
    </source>
</evidence>
<dbReference type="InterPro" id="IPR001806">
    <property type="entry name" value="Small_GTPase"/>
</dbReference>
<reference evidence="3" key="1">
    <citation type="submission" date="2021-01" db="EMBL/GenBank/DDBJ databases">
        <authorList>
            <person name="Corre E."/>
            <person name="Pelletier E."/>
            <person name="Niang G."/>
            <person name="Scheremetjew M."/>
            <person name="Finn R."/>
            <person name="Kale V."/>
            <person name="Holt S."/>
            <person name="Cochrane G."/>
            <person name="Meng A."/>
            <person name="Brown T."/>
            <person name="Cohen L."/>
        </authorList>
    </citation>
    <scope>NUCLEOTIDE SEQUENCE</scope>
    <source>
        <strain evidence="3">DIVA3 518/3/11/1/6</strain>
    </source>
</reference>
<dbReference type="SMART" id="SM00173">
    <property type="entry name" value="RAS"/>
    <property type="match status" value="1"/>
</dbReference>
<evidence type="ECO:0000313" key="4">
    <source>
        <dbReference type="EMBL" id="CAE2226958.1"/>
    </source>
</evidence>
<dbReference type="InterPro" id="IPR027417">
    <property type="entry name" value="P-loop_NTPase"/>
</dbReference>
<accession>A0A6U1VJI7</accession>
<organism evidence="3">
    <name type="scientific">Vannella robusta</name>
    <dbReference type="NCBI Taxonomy" id="1487602"/>
    <lineage>
        <taxon>Eukaryota</taxon>
        <taxon>Amoebozoa</taxon>
        <taxon>Discosea</taxon>
        <taxon>Flabellinia</taxon>
        <taxon>Vannellidae</taxon>
        <taxon>Vannella</taxon>
    </lineage>
</organism>
<proteinExistence type="predicted"/>
<dbReference type="Pfam" id="PF00071">
    <property type="entry name" value="Ras"/>
    <property type="match status" value="1"/>
</dbReference>
<dbReference type="Gene3D" id="3.40.50.300">
    <property type="entry name" value="P-loop containing nucleotide triphosphate hydrolases"/>
    <property type="match status" value="1"/>
</dbReference>
<evidence type="ECO:0000313" key="3">
    <source>
        <dbReference type="EMBL" id="CAE2226957.1"/>
    </source>
</evidence>
<dbReference type="GO" id="GO:0016020">
    <property type="term" value="C:membrane"/>
    <property type="evidence" value="ECO:0007669"/>
    <property type="project" value="InterPro"/>
</dbReference>
<name>A0A6U1VJI7_9EUKA</name>
<dbReference type="GO" id="GO:0007165">
    <property type="term" value="P:signal transduction"/>
    <property type="evidence" value="ECO:0007669"/>
    <property type="project" value="InterPro"/>
</dbReference>
<dbReference type="SMART" id="SM00175">
    <property type="entry name" value="RAB"/>
    <property type="match status" value="1"/>
</dbReference>
<sequence length="197" mass="22569">MELQLAFLGRDGVGKSTLMIQFINAHFVDEYDATIEDTYRKCINVDGNSYLVDILDSTEDPQWQQNLRESYLTNNAGVIFMYAINDRESFDSLGRFYNYVLQLNNNNPFPAFLCGCKSDLENERQVPIADAEELADLLHAPLFEVTAKETAPVYNMIDDCVRVLRNLQPAHHPNKNKCIISYLRVTRPKHTNINTVC</sequence>
<dbReference type="PROSITE" id="PS51419">
    <property type="entry name" value="RAB"/>
    <property type="match status" value="1"/>
</dbReference>
<gene>
    <name evidence="3" type="ORF">VSP0166_LOCUS11490</name>
    <name evidence="4" type="ORF">VSP0166_LOCUS11491</name>
</gene>